<dbReference type="Pfam" id="PF01156">
    <property type="entry name" value="IU_nuc_hydro"/>
    <property type="match status" value="1"/>
</dbReference>
<dbReference type="EMBL" id="CP095072">
    <property type="protein sequence ID" value="UOQ48252.1"/>
    <property type="molecule type" value="Genomic_DNA"/>
</dbReference>
<dbReference type="InterPro" id="IPR001910">
    <property type="entry name" value="Inosine/uridine_hydrolase_dom"/>
</dbReference>
<evidence type="ECO:0000313" key="5">
    <source>
        <dbReference type="Proteomes" id="UP000831782"/>
    </source>
</evidence>
<dbReference type="PANTHER" id="PTHR12304:SF4">
    <property type="entry name" value="URIDINE NUCLEOSIDASE"/>
    <property type="match status" value="1"/>
</dbReference>
<dbReference type="InterPro" id="IPR023186">
    <property type="entry name" value="IUNH"/>
</dbReference>
<gene>
    <name evidence="4" type="ORF">MUN88_19790</name>
</gene>
<keyword evidence="2" id="KW-0326">Glycosidase</keyword>
<dbReference type="PANTHER" id="PTHR12304">
    <property type="entry name" value="INOSINE-URIDINE PREFERRING NUCLEOSIDE HYDROLASE"/>
    <property type="match status" value="1"/>
</dbReference>
<keyword evidence="1 4" id="KW-0378">Hydrolase</keyword>
<keyword evidence="5" id="KW-1185">Reference proteome</keyword>
<dbReference type="RefSeq" id="WP_244718496.1">
    <property type="nucleotide sequence ID" value="NZ_CP095072.1"/>
</dbReference>
<accession>A0ABY4EWM3</accession>
<dbReference type="GO" id="GO:0016787">
    <property type="term" value="F:hydrolase activity"/>
    <property type="evidence" value="ECO:0007669"/>
    <property type="project" value="UniProtKB-KW"/>
</dbReference>
<evidence type="ECO:0000256" key="1">
    <source>
        <dbReference type="ARBA" id="ARBA00022801"/>
    </source>
</evidence>
<proteinExistence type="predicted"/>
<evidence type="ECO:0000313" key="4">
    <source>
        <dbReference type="EMBL" id="UOQ48252.1"/>
    </source>
</evidence>
<sequence>MDFIIPEEKKTRVIINTDAKNEVDDQFAIVHAILSYSFEIHGIIPAHFGNHKSNTSLQDSYDETMLLLNLIGCNNKFRIETGAAHAMPDEETAKDSPGARLIIEEALKKDNRPLYIAFYGPLTDMASALLIEPKIAQKNIKVIWIGGGDWPSGGREYNVSNDIHAANVVLKSNLEVWQIPRNVYRMMPVSYAELMDKVYPNGEIGKYLVEQVIDFNNESVSRPSEYRILGDSPAVGVLLFDDCGKWKWEPAPVFDQNMNYVHSGKYRPIKVYETIDSRFILEDFYAKLKLFFKKSTENDESKTKIEKA</sequence>
<evidence type="ECO:0000256" key="2">
    <source>
        <dbReference type="ARBA" id="ARBA00023295"/>
    </source>
</evidence>
<organism evidence="4 5">
    <name type="scientific">Gracilibacillus caseinilyticus</name>
    <dbReference type="NCBI Taxonomy" id="2932256"/>
    <lineage>
        <taxon>Bacteria</taxon>
        <taxon>Bacillati</taxon>
        <taxon>Bacillota</taxon>
        <taxon>Bacilli</taxon>
        <taxon>Bacillales</taxon>
        <taxon>Bacillaceae</taxon>
        <taxon>Gracilibacillus</taxon>
    </lineage>
</organism>
<dbReference type="SUPFAM" id="SSF53590">
    <property type="entry name" value="Nucleoside hydrolase"/>
    <property type="match status" value="1"/>
</dbReference>
<dbReference type="Gene3D" id="3.90.245.10">
    <property type="entry name" value="Ribonucleoside hydrolase-like"/>
    <property type="match status" value="1"/>
</dbReference>
<evidence type="ECO:0000259" key="3">
    <source>
        <dbReference type="Pfam" id="PF01156"/>
    </source>
</evidence>
<protein>
    <submittedName>
        <fullName evidence="4">Nucleoside hydrolase</fullName>
    </submittedName>
</protein>
<feature type="domain" description="Inosine/uridine-preferring nucleoside hydrolase" evidence="3">
    <location>
        <begin position="13"/>
        <end position="240"/>
    </location>
</feature>
<reference evidence="4 5" key="1">
    <citation type="submission" date="2022-04" db="EMBL/GenBank/DDBJ databases">
        <title>Gracilibacillus sp. isolated from saltern.</title>
        <authorList>
            <person name="Won M."/>
            <person name="Lee C.-M."/>
            <person name="Woen H.-Y."/>
            <person name="Kwon S.-W."/>
        </authorList>
    </citation>
    <scope>NUCLEOTIDE SEQUENCE [LARGE SCALE GENOMIC DNA]</scope>
    <source>
        <strain evidence="4 5">SSWR10-1</strain>
    </source>
</reference>
<name>A0ABY4EWM3_9BACI</name>
<dbReference type="InterPro" id="IPR036452">
    <property type="entry name" value="Ribo_hydro-like"/>
</dbReference>
<dbReference type="Proteomes" id="UP000831782">
    <property type="component" value="Chromosome"/>
</dbReference>